<feature type="chain" id="PRO_5016663962" description="Secreted protein" evidence="1">
    <location>
        <begin position="34"/>
        <end position="127"/>
    </location>
</feature>
<name>A0A370I8H0_9NOCA</name>
<keyword evidence="3" id="KW-1185">Reference proteome</keyword>
<sequence length="127" mass="13418">MIATLRGRHMRRVGLGIGAAAAALALTAPPASAEYLVGVSVSSDNGHRYAGSTYAVTIAYTPLYGSPPVTGETKLAIVPKNHPGDFRLIAVQIVNNVGNLTWTPPYADEYHLQSNGSNETVVTVENR</sequence>
<dbReference type="EMBL" id="QQBC01000006">
    <property type="protein sequence ID" value="RDI65684.1"/>
    <property type="molecule type" value="Genomic_DNA"/>
</dbReference>
<evidence type="ECO:0000313" key="2">
    <source>
        <dbReference type="EMBL" id="RDI65684.1"/>
    </source>
</evidence>
<proteinExistence type="predicted"/>
<dbReference type="AlphaFoldDB" id="A0A370I8H0"/>
<dbReference type="Proteomes" id="UP000254869">
    <property type="component" value="Unassembled WGS sequence"/>
</dbReference>
<reference evidence="2 3" key="1">
    <citation type="submission" date="2018-07" db="EMBL/GenBank/DDBJ databases">
        <title>Genomic Encyclopedia of Type Strains, Phase IV (KMG-IV): sequencing the most valuable type-strain genomes for metagenomic binning, comparative biology and taxonomic classification.</title>
        <authorList>
            <person name="Goeker M."/>
        </authorList>
    </citation>
    <scope>NUCLEOTIDE SEQUENCE [LARGE SCALE GENOMIC DNA]</scope>
    <source>
        <strain evidence="2 3">DSM 44290</strain>
    </source>
</reference>
<protein>
    <recommendedName>
        <fullName evidence="4">Secreted protein</fullName>
    </recommendedName>
</protein>
<dbReference type="STRING" id="1210086.GCA_001613105_01882"/>
<evidence type="ECO:0000256" key="1">
    <source>
        <dbReference type="SAM" id="SignalP"/>
    </source>
</evidence>
<dbReference type="RefSeq" id="WP_114755700.1">
    <property type="nucleotide sequence ID" value="NZ_QQBC01000006.1"/>
</dbReference>
<evidence type="ECO:0008006" key="4">
    <source>
        <dbReference type="Google" id="ProtNLM"/>
    </source>
</evidence>
<comment type="caution">
    <text evidence="2">The sequence shown here is derived from an EMBL/GenBank/DDBJ whole genome shotgun (WGS) entry which is preliminary data.</text>
</comment>
<organism evidence="2 3">
    <name type="scientific">Nocardia pseudobrasiliensis</name>
    <dbReference type="NCBI Taxonomy" id="45979"/>
    <lineage>
        <taxon>Bacteria</taxon>
        <taxon>Bacillati</taxon>
        <taxon>Actinomycetota</taxon>
        <taxon>Actinomycetes</taxon>
        <taxon>Mycobacteriales</taxon>
        <taxon>Nocardiaceae</taxon>
        <taxon>Nocardia</taxon>
    </lineage>
</organism>
<evidence type="ECO:0000313" key="3">
    <source>
        <dbReference type="Proteomes" id="UP000254869"/>
    </source>
</evidence>
<accession>A0A370I8H0</accession>
<feature type="signal peptide" evidence="1">
    <location>
        <begin position="1"/>
        <end position="33"/>
    </location>
</feature>
<keyword evidence="1" id="KW-0732">Signal</keyword>
<gene>
    <name evidence="2" type="ORF">DFR76_106556</name>
</gene>